<dbReference type="Proteomes" id="UP000517547">
    <property type="component" value="Unassembled WGS sequence"/>
</dbReference>
<dbReference type="RefSeq" id="WP_017124517.1">
    <property type="nucleotide sequence ID" value="NZ_JACAQE010000015.1"/>
</dbReference>
<evidence type="ECO:0000256" key="1">
    <source>
        <dbReference type="SAM" id="Coils"/>
    </source>
</evidence>
<feature type="coiled-coil region" evidence="1">
    <location>
        <begin position="311"/>
        <end position="338"/>
    </location>
</feature>
<protein>
    <submittedName>
        <fullName evidence="3">Uncharacterized protein</fullName>
    </submittedName>
</protein>
<feature type="coiled-coil region" evidence="1">
    <location>
        <begin position="7"/>
        <end position="84"/>
    </location>
</feature>
<name>A0A7Y7Y8I9_9PSED</name>
<organism evidence="3 4">
    <name type="scientific">Pseudomonas gingeri</name>
    <dbReference type="NCBI Taxonomy" id="117681"/>
    <lineage>
        <taxon>Bacteria</taxon>
        <taxon>Pseudomonadati</taxon>
        <taxon>Pseudomonadota</taxon>
        <taxon>Gammaproteobacteria</taxon>
        <taxon>Pseudomonadales</taxon>
        <taxon>Pseudomonadaceae</taxon>
        <taxon>Pseudomonas</taxon>
    </lineage>
</organism>
<reference evidence="3 4" key="1">
    <citation type="submission" date="2020-04" db="EMBL/GenBank/DDBJ databases">
        <title>Molecular characterization of pseudomonads from Agaricus bisporus reveal novel blotch 2 pathogens in Western Europe.</title>
        <authorList>
            <person name="Taparia T."/>
            <person name="Krijger M."/>
            <person name="Haynes E."/>
            <person name="Elpinstone J.G."/>
            <person name="Noble R."/>
            <person name="Van Der Wolf J."/>
        </authorList>
    </citation>
    <scope>NUCLEOTIDE SEQUENCE [LARGE SCALE GENOMIC DNA]</scope>
    <source>
        <strain evidence="3 4">IPO3738</strain>
    </source>
</reference>
<gene>
    <name evidence="3" type="ORF">HX845_33155</name>
</gene>
<proteinExistence type="predicted"/>
<accession>A0A7Y7Y8I9</accession>
<evidence type="ECO:0000256" key="2">
    <source>
        <dbReference type="SAM" id="MobiDB-lite"/>
    </source>
</evidence>
<dbReference type="AlphaFoldDB" id="A0A7Y7Y8I9"/>
<feature type="region of interest" description="Disordered" evidence="2">
    <location>
        <begin position="407"/>
        <end position="451"/>
    </location>
</feature>
<comment type="caution">
    <text evidence="3">The sequence shown here is derived from an EMBL/GenBank/DDBJ whole genome shotgun (WGS) entry which is preliminary data.</text>
</comment>
<sequence length="451" mass="50116">MNASSMMASLSENSRRYEYELRKLQLELSNAHEQELRLQQTMSTVFPQLASHQLSGGATVSVEVQRLLEQRTQAEAELRQSLARTEAAIALQVQAVAGVVDELEGLAAGLEQQLEQDPLYRQQAALLNESLARCAEADKSYKELRAECRAKLPAFQVDPFYLYLKGRGFGTDHYSGRAPWRSLDRWLARLCNFTENQASERTLLAMQEANEAASWQRDANRGIHEAEVERLRHAVVSGSDMSAMQVRRQQAQQAVDAGKAQANAIHERLQPFVTRQDSYFVKASELLAQQLADMSHVTLERLAGQTTGLEDDELVLRIRDLRTELDELRLRVPLLEMKCRDATSDYERAKQLERELQSGEHISARYEYSDKIDLQALMVGFMGGGLSMGQVADQVDSLRKAAKVVSSSSSSTHASFSWSSSSEGSSSKSSSSISFSSSRSTGSGFSTSDSL</sequence>
<dbReference type="EMBL" id="JACAQE010000015">
    <property type="protein sequence ID" value="NWC18532.1"/>
    <property type="molecule type" value="Genomic_DNA"/>
</dbReference>
<keyword evidence="1" id="KW-0175">Coiled coil</keyword>
<evidence type="ECO:0000313" key="4">
    <source>
        <dbReference type="Proteomes" id="UP000517547"/>
    </source>
</evidence>
<evidence type="ECO:0000313" key="3">
    <source>
        <dbReference type="EMBL" id="NWC18532.1"/>
    </source>
</evidence>